<gene>
    <name evidence="6" type="ORF">DLAC_02590</name>
</gene>
<keyword evidence="3 5" id="KW-1133">Transmembrane helix</keyword>
<dbReference type="STRING" id="361077.A0A152A3E6"/>
<dbReference type="PANTHER" id="PTHR11040">
    <property type="entry name" value="ZINC/IRON TRANSPORTER"/>
    <property type="match status" value="1"/>
</dbReference>
<comment type="subcellular location">
    <subcellularLocation>
        <location evidence="1">Membrane</location>
        <topology evidence="1">Multi-pass membrane protein</topology>
    </subcellularLocation>
</comment>
<evidence type="ECO:0000256" key="1">
    <source>
        <dbReference type="ARBA" id="ARBA00004141"/>
    </source>
</evidence>
<feature type="transmembrane region" description="Helical" evidence="5">
    <location>
        <begin position="31"/>
        <end position="53"/>
    </location>
</feature>
<evidence type="ECO:0000256" key="2">
    <source>
        <dbReference type="ARBA" id="ARBA00022692"/>
    </source>
</evidence>
<dbReference type="OMA" id="EEWGGTH"/>
<sequence>MNLKKEIRSGFSFASGIIPYFFRNINNASRYLSLCNTFAGGVFFGAGLLHLFADANSELEKYNLKYNYPLSTLCLCFGFLFTLFLELVVNEVLSKYEKNSQNTEYFETIREEDPISPKTNKNINNSETQKILLIHSHDQKPKSKNSLVIPILLVVALSIHSLFEGLAMGVQTSQLLVIDILIAIFSHKLLASFALGVSIITNSPNGNVSIYKLSILIFIFSLSSPIGSIIGLLIVGVAGSITPPILQGIASGTFLYISMVEIIPKELNHQSRDIIWKSILLLLGFGGMAIVAIWV</sequence>
<evidence type="ECO:0000256" key="4">
    <source>
        <dbReference type="ARBA" id="ARBA00023136"/>
    </source>
</evidence>
<dbReference type="GO" id="GO:0005886">
    <property type="term" value="C:plasma membrane"/>
    <property type="evidence" value="ECO:0007669"/>
    <property type="project" value="TreeGrafter"/>
</dbReference>
<evidence type="ECO:0000256" key="5">
    <source>
        <dbReference type="SAM" id="Phobius"/>
    </source>
</evidence>
<dbReference type="Proteomes" id="UP000076078">
    <property type="component" value="Unassembled WGS sequence"/>
</dbReference>
<dbReference type="AlphaFoldDB" id="A0A152A3E6"/>
<keyword evidence="2 5" id="KW-0812">Transmembrane</keyword>
<feature type="transmembrane region" description="Helical" evidence="5">
    <location>
        <begin position="213"/>
        <end position="239"/>
    </location>
</feature>
<feature type="transmembrane region" description="Helical" evidence="5">
    <location>
        <begin position="245"/>
        <end position="263"/>
    </location>
</feature>
<evidence type="ECO:0000256" key="3">
    <source>
        <dbReference type="ARBA" id="ARBA00022989"/>
    </source>
</evidence>
<dbReference type="OrthoDB" id="448280at2759"/>
<name>A0A152A3E6_TIELA</name>
<keyword evidence="7" id="KW-1185">Reference proteome</keyword>
<comment type="caution">
    <text evidence="6">The sequence shown here is derived from an EMBL/GenBank/DDBJ whole genome shotgun (WGS) entry which is preliminary data.</text>
</comment>
<dbReference type="PANTHER" id="PTHR11040:SF140">
    <property type="entry name" value="ZRT (ZRT), IRT- (IRT-) LIKE PROTEIN TRANSPORTER"/>
    <property type="match status" value="1"/>
</dbReference>
<dbReference type="GO" id="GO:0005385">
    <property type="term" value="F:zinc ion transmembrane transporter activity"/>
    <property type="evidence" value="ECO:0007669"/>
    <property type="project" value="TreeGrafter"/>
</dbReference>
<dbReference type="InParanoid" id="A0A152A3E6"/>
<protein>
    <submittedName>
        <fullName evidence="6">Zinc/iron permease</fullName>
    </submittedName>
</protein>
<evidence type="ECO:0000313" key="7">
    <source>
        <dbReference type="Proteomes" id="UP000076078"/>
    </source>
</evidence>
<dbReference type="FunCoup" id="A0A152A3E6">
    <property type="interactions" value="14"/>
</dbReference>
<dbReference type="InterPro" id="IPR003689">
    <property type="entry name" value="ZIP"/>
</dbReference>
<feature type="transmembrane region" description="Helical" evidence="5">
    <location>
        <begin position="146"/>
        <end position="163"/>
    </location>
</feature>
<accession>A0A152A3E6</accession>
<organism evidence="6 7">
    <name type="scientific">Tieghemostelium lacteum</name>
    <name type="common">Slime mold</name>
    <name type="synonym">Dictyostelium lacteum</name>
    <dbReference type="NCBI Taxonomy" id="361077"/>
    <lineage>
        <taxon>Eukaryota</taxon>
        <taxon>Amoebozoa</taxon>
        <taxon>Evosea</taxon>
        <taxon>Eumycetozoa</taxon>
        <taxon>Dictyostelia</taxon>
        <taxon>Dictyosteliales</taxon>
        <taxon>Raperosteliaceae</taxon>
        <taxon>Tieghemostelium</taxon>
    </lineage>
</organism>
<feature type="transmembrane region" description="Helical" evidence="5">
    <location>
        <begin position="175"/>
        <end position="201"/>
    </location>
</feature>
<feature type="transmembrane region" description="Helical" evidence="5">
    <location>
        <begin position="68"/>
        <end position="89"/>
    </location>
</feature>
<keyword evidence="4 5" id="KW-0472">Membrane</keyword>
<reference evidence="6 7" key="1">
    <citation type="submission" date="2015-12" db="EMBL/GenBank/DDBJ databases">
        <title>Dictyostelia acquired genes for synthesis and detection of signals that induce cell-type specialization by lateral gene transfer from prokaryotes.</title>
        <authorList>
            <person name="Gloeckner G."/>
            <person name="Schaap P."/>
        </authorList>
    </citation>
    <scope>NUCLEOTIDE SEQUENCE [LARGE SCALE GENOMIC DNA]</scope>
    <source>
        <strain evidence="6 7">TK</strain>
    </source>
</reference>
<dbReference type="EMBL" id="LODT01000013">
    <property type="protein sequence ID" value="KYR00571.1"/>
    <property type="molecule type" value="Genomic_DNA"/>
</dbReference>
<feature type="transmembrane region" description="Helical" evidence="5">
    <location>
        <begin position="275"/>
        <end position="294"/>
    </location>
</feature>
<dbReference type="Pfam" id="PF02535">
    <property type="entry name" value="Zip"/>
    <property type="match status" value="1"/>
</dbReference>
<proteinExistence type="predicted"/>
<evidence type="ECO:0000313" key="6">
    <source>
        <dbReference type="EMBL" id="KYR00571.1"/>
    </source>
</evidence>